<evidence type="ECO:0000256" key="1">
    <source>
        <dbReference type="SAM" id="SignalP"/>
    </source>
</evidence>
<name>A0A7X9RZR2_9BACT</name>
<dbReference type="AlphaFoldDB" id="A0A7X9RZR2"/>
<keyword evidence="1" id="KW-0732">Signal</keyword>
<evidence type="ECO:0000313" key="2">
    <source>
        <dbReference type="EMBL" id="NME71674.1"/>
    </source>
</evidence>
<dbReference type="RefSeq" id="WP_169659882.1">
    <property type="nucleotide sequence ID" value="NZ_JABANE010000108.1"/>
</dbReference>
<organism evidence="2 3">
    <name type="scientific">Flammeovirga aprica JL-4</name>
    <dbReference type="NCBI Taxonomy" id="694437"/>
    <lineage>
        <taxon>Bacteria</taxon>
        <taxon>Pseudomonadati</taxon>
        <taxon>Bacteroidota</taxon>
        <taxon>Cytophagia</taxon>
        <taxon>Cytophagales</taxon>
        <taxon>Flammeovirgaceae</taxon>
        <taxon>Flammeovirga</taxon>
    </lineage>
</organism>
<feature type="signal peptide" evidence="1">
    <location>
        <begin position="1"/>
        <end position="19"/>
    </location>
</feature>
<accession>A0A7X9RZR2</accession>
<proteinExistence type="predicted"/>
<dbReference type="Proteomes" id="UP000576082">
    <property type="component" value="Unassembled WGS sequence"/>
</dbReference>
<reference evidence="2 3" key="1">
    <citation type="submission" date="2020-04" db="EMBL/GenBank/DDBJ databases">
        <title>Flammeovirga sp. SR4, a novel species isolated from seawater.</title>
        <authorList>
            <person name="Wang X."/>
        </authorList>
    </citation>
    <scope>NUCLEOTIDE SEQUENCE [LARGE SCALE GENOMIC DNA]</scope>
    <source>
        <strain evidence="2 3">ATCC 23126</strain>
    </source>
</reference>
<evidence type="ECO:0000313" key="3">
    <source>
        <dbReference type="Proteomes" id="UP000576082"/>
    </source>
</evidence>
<feature type="chain" id="PRO_5030810663" evidence="1">
    <location>
        <begin position="20"/>
        <end position="159"/>
    </location>
</feature>
<comment type="caution">
    <text evidence="2">The sequence shown here is derived from an EMBL/GenBank/DDBJ whole genome shotgun (WGS) entry which is preliminary data.</text>
</comment>
<gene>
    <name evidence="2" type="ORF">HHU12_27160</name>
</gene>
<sequence length="159" mass="18250">MKKIIIALFLFFSALNLLGQENPISYIKLEITHPIEKTPYNRITIELLKRPNRAHDDKEVVLSVNTKPSSLYEIRGYKKLNGITVQDFDMLLQKINALDITPYFNIFDQGGYSTTITYGTMSNNISYKLSGLQEGKEYPISSFCKNILRLIKLNPDEIL</sequence>
<dbReference type="EMBL" id="JABANE010000108">
    <property type="protein sequence ID" value="NME71674.1"/>
    <property type="molecule type" value="Genomic_DNA"/>
</dbReference>
<protein>
    <submittedName>
        <fullName evidence="2">Uncharacterized protein</fullName>
    </submittedName>
</protein>
<keyword evidence="3" id="KW-1185">Reference proteome</keyword>